<dbReference type="EMBL" id="BMAW01045119">
    <property type="protein sequence ID" value="GFS48141.1"/>
    <property type="molecule type" value="Genomic_DNA"/>
</dbReference>
<sequence length="177" mass="21122">MQRCQRKRRVENQRNGVEMERDVLNPKKMNGKWKKYVLKTKEYEWEIQQNMFKTDRDMFKTEQDMIKMERDGLLTENARLRRALRSVDQIISDVITRLLARVTNGENSCGWPVLPIYPKKFLKNTGFEPILERNRSNDAIKQCLSISQITFVSCLETRRKELSNAFFPLVLIYKSRL</sequence>
<dbReference type="OrthoDB" id="10255522at2759"/>
<comment type="caution">
    <text evidence="2">The sequence shown here is derived from an EMBL/GenBank/DDBJ whole genome shotgun (WGS) entry which is preliminary data.</text>
</comment>
<gene>
    <name evidence="1" type="ORF">NPIL_391981</name>
    <name evidence="2" type="ORF">NPIL_434411</name>
</gene>
<proteinExistence type="predicted"/>
<evidence type="ECO:0000313" key="3">
    <source>
        <dbReference type="Proteomes" id="UP000887013"/>
    </source>
</evidence>
<accession>A0A8X6UBE5</accession>
<keyword evidence="3" id="KW-1185">Reference proteome</keyword>
<protein>
    <submittedName>
        <fullName evidence="2">Uncharacterized protein</fullName>
    </submittedName>
</protein>
<evidence type="ECO:0000313" key="2">
    <source>
        <dbReference type="EMBL" id="GFU12927.1"/>
    </source>
</evidence>
<name>A0A8X6UBE5_NEPPI</name>
<evidence type="ECO:0000313" key="1">
    <source>
        <dbReference type="EMBL" id="GFS48141.1"/>
    </source>
</evidence>
<dbReference type="Proteomes" id="UP000887013">
    <property type="component" value="Unassembled WGS sequence"/>
</dbReference>
<dbReference type="AlphaFoldDB" id="A0A8X6UBE5"/>
<organism evidence="2 3">
    <name type="scientific">Nephila pilipes</name>
    <name type="common">Giant wood spider</name>
    <name type="synonym">Nephila maculata</name>
    <dbReference type="NCBI Taxonomy" id="299642"/>
    <lineage>
        <taxon>Eukaryota</taxon>
        <taxon>Metazoa</taxon>
        <taxon>Ecdysozoa</taxon>
        <taxon>Arthropoda</taxon>
        <taxon>Chelicerata</taxon>
        <taxon>Arachnida</taxon>
        <taxon>Araneae</taxon>
        <taxon>Araneomorphae</taxon>
        <taxon>Entelegynae</taxon>
        <taxon>Araneoidea</taxon>
        <taxon>Nephilidae</taxon>
        <taxon>Nephila</taxon>
    </lineage>
</organism>
<reference evidence="2" key="1">
    <citation type="submission" date="2020-08" db="EMBL/GenBank/DDBJ databases">
        <title>Multicomponent nature underlies the extraordinary mechanical properties of spider dragline silk.</title>
        <authorList>
            <person name="Kono N."/>
            <person name="Nakamura H."/>
            <person name="Mori M."/>
            <person name="Yoshida Y."/>
            <person name="Ohtoshi R."/>
            <person name="Malay A.D."/>
            <person name="Moran D.A.P."/>
            <person name="Tomita M."/>
            <person name="Numata K."/>
            <person name="Arakawa K."/>
        </authorList>
    </citation>
    <scope>NUCLEOTIDE SEQUENCE</scope>
</reference>
<dbReference type="EMBL" id="BMAW01078881">
    <property type="protein sequence ID" value="GFU12927.1"/>
    <property type="molecule type" value="Genomic_DNA"/>
</dbReference>